<reference evidence="5" key="1">
    <citation type="submission" date="2016-07" db="EMBL/GenBank/DDBJ databases">
        <authorList>
            <person name="Florea S."/>
            <person name="Webb J.S."/>
            <person name="Jaromczyk J."/>
            <person name="Schardl C.L."/>
        </authorList>
    </citation>
    <scope>NUCLEOTIDE SEQUENCE [LARGE SCALE GENOMIC DNA]</scope>
    <source>
        <strain evidence="5">CY1</strain>
    </source>
</reference>
<dbReference type="Proteomes" id="UP000190626">
    <property type="component" value="Unassembled WGS sequence"/>
</dbReference>
<comment type="similarity">
    <text evidence="1">Belongs to the Gfo/Idh/MocA family.</text>
</comment>
<dbReference type="PANTHER" id="PTHR43377">
    <property type="entry name" value="BILIVERDIN REDUCTASE A"/>
    <property type="match status" value="1"/>
</dbReference>
<dbReference type="RefSeq" id="WP_079417691.1">
    <property type="nucleotide sequence ID" value="NZ_MBTG01000034.1"/>
</dbReference>
<dbReference type="GO" id="GO:0000166">
    <property type="term" value="F:nucleotide binding"/>
    <property type="evidence" value="ECO:0007669"/>
    <property type="project" value="InterPro"/>
</dbReference>
<evidence type="ECO:0000259" key="2">
    <source>
        <dbReference type="Pfam" id="PF01408"/>
    </source>
</evidence>
<comment type="caution">
    <text evidence="4">The sequence shown here is derived from an EMBL/GenBank/DDBJ whole genome shotgun (WGS) entry which is preliminary data.</text>
</comment>
<dbReference type="SUPFAM" id="SSF51735">
    <property type="entry name" value="NAD(P)-binding Rossmann-fold domains"/>
    <property type="match status" value="1"/>
</dbReference>
<dbReference type="EMBL" id="MBTG01000034">
    <property type="protein sequence ID" value="OPH50516.1"/>
    <property type="molecule type" value="Genomic_DNA"/>
</dbReference>
<dbReference type="STRING" id="1469647.BC351_07620"/>
<dbReference type="InterPro" id="IPR051450">
    <property type="entry name" value="Gfo/Idh/MocA_Oxidoreductases"/>
</dbReference>
<feature type="domain" description="Gfo/Idh/MocA-like oxidoreductase N-terminal" evidence="2">
    <location>
        <begin position="7"/>
        <end position="126"/>
    </location>
</feature>
<dbReference type="Gene3D" id="3.30.360.10">
    <property type="entry name" value="Dihydrodipicolinate Reductase, domain 2"/>
    <property type="match status" value="1"/>
</dbReference>
<organism evidence="4 5">
    <name type="scientific">Paenibacillus ferrarius</name>
    <dbReference type="NCBI Taxonomy" id="1469647"/>
    <lineage>
        <taxon>Bacteria</taxon>
        <taxon>Bacillati</taxon>
        <taxon>Bacillota</taxon>
        <taxon>Bacilli</taxon>
        <taxon>Bacillales</taxon>
        <taxon>Paenibacillaceae</taxon>
        <taxon>Paenibacillus</taxon>
    </lineage>
</organism>
<dbReference type="SUPFAM" id="SSF55347">
    <property type="entry name" value="Glyceraldehyde-3-phosphate dehydrogenase-like, C-terminal domain"/>
    <property type="match status" value="1"/>
</dbReference>
<dbReference type="InterPro" id="IPR000683">
    <property type="entry name" value="Gfo/Idh/MocA-like_OxRdtase_N"/>
</dbReference>
<keyword evidence="5" id="KW-1185">Reference proteome</keyword>
<accession>A0A1V4HC84</accession>
<evidence type="ECO:0000313" key="5">
    <source>
        <dbReference type="Proteomes" id="UP000190626"/>
    </source>
</evidence>
<dbReference type="Gene3D" id="3.40.50.720">
    <property type="entry name" value="NAD(P)-binding Rossmann-like Domain"/>
    <property type="match status" value="1"/>
</dbReference>
<proteinExistence type="inferred from homology"/>
<evidence type="ECO:0000256" key="1">
    <source>
        <dbReference type="ARBA" id="ARBA00010928"/>
    </source>
</evidence>
<dbReference type="PANTHER" id="PTHR43377:SF2">
    <property type="entry name" value="BINDING ROSSMANN FOLD OXIDOREDUCTASE, PUTATIVE (AFU_ORTHOLOGUE AFUA_4G00560)-RELATED"/>
    <property type="match status" value="1"/>
</dbReference>
<gene>
    <name evidence="4" type="ORF">BC351_07620</name>
</gene>
<evidence type="ECO:0000259" key="3">
    <source>
        <dbReference type="Pfam" id="PF02894"/>
    </source>
</evidence>
<dbReference type="AlphaFoldDB" id="A0A1V4HC84"/>
<dbReference type="InterPro" id="IPR036291">
    <property type="entry name" value="NAD(P)-bd_dom_sf"/>
</dbReference>
<evidence type="ECO:0000313" key="4">
    <source>
        <dbReference type="EMBL" id="OPH50516.1"/>
    </source>
</evidence>
<dbReference type="OrthoDB" id="9781031at2"/>
<sequence length="422" mass="47287">MKQLTAILIGAGARGSRSYAPYALDYPHELKFVAVAESDPHRLAQFAREHGIPPEGCFHSWEQLLEQPQLADIALICTQDRMHYLPTMKALSNKYHVLLEKPMSPSPKECIDMEQAAKDNNRLLTICHVLRYTPFWSAIKRLITEGRIGKVASIQLNENVGYWHMAHSFVRGNWSNSEVSSPMILAKSCHDMDVLSWLMDEKCVRLSSYGSLLHFHSGNAPEGSTEYCIDGCAVEATCPYSAPRFYLGEGKDWARHFTKDVSRESIVQGLKETGYGRCVYQCKNNVVDHQVVNMEFASGATVMFSMSGFTRHQERRIQIMGTLGEIRGEDDKITLMDFVTHENIEIKLPKQTSGHGGGDSGIVRSFLKEVREYDGEESLTSAAASVRSHLMAFAAEQSRLAQGKSIELAEFTDSLKKIELSL</sequence>
<feature type="domain" description="Gfo/Idh/MocA-like oxidoreductase C-terminal" evidence="3">
    <location>
        <begin position="140"/>
        <end position="353"/>
    </location>
</feature>
<dbReference type="Pfam" id="PF02894">
    <property type="entry name" value="GFO_IDH_MocA_C"/>
    <property type="match status" value="1"/>
</dbReference>
<protein>
    <submittedName>
        <fullName evidence="4">Oxidoreductase</fullName>
    </submittedName>
</protein>
<dbReference type="Pfam" id="PF01408">
    <property type="entry name" value="GFO_IDH_MocA"/>
    <property type="match status" value="1"/>
</dbReference>
<name>A0A1V4HC84_9BACL</name>
<dbReference type="InterPro" id="IPR004104">
    <property type="entry name" value="Gfo/Idh/MocA-like_OxRdtase_C"/>
</dbReference>